<dbReference type="InterPro" id="IPR003439">
    <property type="entry name" value="ABC_transporter-like_ATP-bd"/>
</dbReference>
<dbReference type="AlphaFoldDB" id="A0A7M1SVL9"/>
<accession>A0A7M1SVL9</accession>
<name>A0A7M1SVL9_9MICO</name>
<keyword evidence="8" id="KW-1185">Reference proteome</keyword>
<reference evidence="7 8" key="1">
    <citation type="submission" date="2020-10" db="EMBL/GenBank/DDBJ databases">
        <title>Haloactinobacterium sp. RN3S43, a bacterium isolated from saline soil.</title>
        <authorList>
            <person name="Sun J.-Q."/>
        </authorList>
    </citation>
    <scope>NUCLEOTIDE SEQUENCE [LARGE SCALE GENOMIC DNA]</scope>
    <source>
        <strain evidence="7 8">RN3S43</strain>
    </source>
</reference>
<evidence type="ECO:0000259" key="6">
    <source>
        <dbReference type="PROSITE" id="PS50893"/>
    </source>
</evidence>
<dbReference type="Pfam" id="PF00005">
    <property type="entry name" value="ABC_tran"/>
    <property type="match status" value="1"/>
</dbReference>
<feature type="domain" description="ABC transporter" evidence="6">
    <location>
        <begin position="13"/>
        <end position="240"/>
    </location>
</feature>
<dbReference type="PROSITE" id="PS50893">
    <property type="entry name" value="ABC_TRANSPORTER_2"/>
    <property type="match status" value="1"/>
</dbReference>
<evidence type="ECO:0000256" key="5">
    <source>
        <dbReference type="ARBA" id="ARBA00023251"/>
    </source>
</evidence>
<dbReference type="Proteomes" id="UP000593758">
    <property type="component" value="Chromosome"/>
</dbReference>
<gene>
    <name evidence="7" type="ORF">IM660_19215</name>
</gene>
<sequence>MRTPPPAGGPPAVQLDQVVKEFRSATGSVRAVDGIDLTIGSGEIVAFLGPNGAGKTTALDMILGLTTPTSGTISVHGQAPRRAVAAGRVSAVLQTGGLLRDLTVAETVTLIASTYAEHAGIGAVIERAGLTELAGRKVSKCSGGEQQRLRFALALLPDPDLLILDEPTAGMDVTARRDFWETMRAEAASGRTIVFATHYLEEADSFAQRIVMVAGGRIVADGATEEIRTRATGRRVSVTFAPGNRAEALSRLEALDTVHAITPDGDRVHLRALDSDAVARAVLDLGGTDLLVTSGSLDDAFTTLTQGATR</sequence>
<protein>
    <submittedName>
        <fullName evidence="7">ABC transporter ATP-binding protein</fullName>
    </submittedName>
</protein>
<dbReference type="GO" id="GO:0016887">
    <property type="term" value="F:ATP hydrolysis activity"/>
    <property type="evidence" value="ECO:0007669"/>
    <property type="project" value="InterPro"/>
</dbReference>
<keyword evidence="3" id="KW-0547">Nucleotide-binding</keyword>
<dbReference type="Gene3D" id="3.40.50.300">
    <property type="entry name" value="P-loop containing nucleotide triphosphate hydrolases"/>
    <property type="match status" value="1"/>
</dbReference>
<comment type="subcellular location">
    <subcellularLocation>
        <location evidence="1">Cell membrane</location>
        <topology evidence="1">Peripheral membrane protein</topology>
    </subcellularLocation>
</comment>
<dbReference type="SUPFAM" id="SSF52540">
    <property type="entry name" value="P-loop containing nucleoside triphosphate hydrolases"/>
    <property type="match status" value="1"/>
</dbReference>
<evidence type="ECO:0000256" key="2">
    <source>
        <dbReference type="ARBA" id="ARBA00022448"/>
    </source>
</evidence>
<dbReference type="InterPro" id="IPR017871">
    <property type="entry name" value="ABC_transporter-like_CS"/>
</dbReference>
<evidence type="ECO:0000256" key="4">
    <source>
        <dbReference type="ARBA" id="ARBA00022840"/>
    </source>
</evidence>
<keyword evidence="2" id="KW-0813">Transport</keyword>
<proteinExistence type="predicted"/>
<dbReference type="EMBL" id="CP063169">
    <property type="protein sequence ID" value="QOR70673.1"/>
    <property type="molecule type" value="Genomic_DNA"/>
</dbReference>
<dbReference type="RefSeq" id="WP_193497348.1">
    <property type="nucleotide sequence ID" value="NZ_CP063169.1"/>
</dbReference>
<dbReference type="InterPro" id="IPR003593">
    <property type="entry name" value="AAA+_ATPase"/>
</dbReference>
<evidence type="ECO:0000313" key="7">
    <source>
        <dbReference type="EMBL" id="QOR70673.1"/>
    </source>
</evidence>
<dbReference type="GO" id="GO:0005524">
    <property type="term" value="F:ATP binding"/>
    <property type="evidence" value="ECO:0007669"/>
    <property type="project" value="UniProtKB-KW"/>
</dbReference>
<dbReference type="GO" id="GO:0005886">
    <property type="term" value="C:plasma membrane"/>
    <property type="evidence" value="ECO:0007669"/>
    <property type="project" value="UniProtKB-SubCell"/>
</dbReference>
<evidence type="ECO:0000313" key="8">
    <source>
        <dbReference type="Proteomes" id="UP000593758"/>
    </source>
</evidence>
<evidence type="ECO:0000256" key="1">
    <source>
        <dbReference type="ARBA" id="ARBA00004202"/>
    </source>
</evidence>
<dbReference type="InterPro" id="IPR027417">
    <property type="entry name" value="P-loop_NTPase"/>
</dbReference>
<dbReference type="CDD" id="cd03230">
    <property type="entry name" value="ABC_DR_subfamily_A"/>
    <property type="match status" value="1"/>
</dbReference>
<dbReference type="GO" id="GO:0046677">
    <property type="term" value="P:response to antibiotic"/>
    <property type="evidence" value="ECO:0007669"/>
    <property type="project" value="UniProtKB-KW"/>
</dbReference>
<evidence type="ECO:0000256" key="3">
    <source>
        <dbReference type="ARBA" id="ARBA00022741"/>
    </source>
</evidence>
<keyword evidence="5" id="KW-0046">Antibiotic resistance</keyword>
<dbReference type="InterPro" id="IPR050763">
    <property type="entry name" value="ABC_transporter_ATP-binding"/>
</dbReference>
<dbReference type="SMART" id="SM00382">
    <property type="entry name" value="AAA"/>
    <property type="match status" value="1"/>
</dbReference>
<dbReference type="PROSITE" id="PS00211">
    <property type="entry name" value="ABC_TRANSPORTER_1"/>
    <property type="match status" value="1"/>
</dbReference>
<dbReference type="PANTHER" id="PTHR42711">
    <property type="entry name" value="ABC TRANSPORTER ATP-BINDING PROTEIN"/>
    <property type="match status" value="1"/>
</dbReference>
<keyword evidence="4 7" id="KW-0067">ATP-binding</keyword>
<dbReference type="KEGG" id="halt:IM660_19215"/>
<dbReference type="PANTHER" id="PTHR42711:SF17">
    <property type="entry name" value="ABC TRANSPORTER ATP-BINDING PROTEIN"/>
    <property type="match status" value="1"/>
</dbReference>
<organism evidence="7 8">
    <name type="scientific">Ruania alkalisoli</name>
    <dbReference type="NCBI Taxonomy" id="2779775"/>
    <lineage>
        <taxon>Bacteria</taxon>
        <taxon>Bacillati</taxon>
        <taxon>Actinomycetota</taxon>
        <taxon>Actinomycetes</taxon>
        <taxon>Micrococcales</taxon>
        <taxon>Ruaniaceae</taxon>
        <taxon>Ruania</taxon>
    </lineage>
</organism>